<proteinExistence type="predicted"/>
<keyword evidence="2" id="KW-1185">Reference proteome</keyword>
<accession>A0ABM7PJL9</accession>
<protein>
    <submittedName>
        <fullName evidence="1">Uncharacterized protein</fullName>
    </submittedName>
</protein>
<reference evidence="1 2" key="1">
    <citation type="submission" date="2021-02" db="EMBL/GenBank/DDBJ databases">
        <title>Complete genome of Desulfoluna sp. strain ASN36.</title>
        <authorList>
            <person name="Takahashi A."/>
            <person name="Kojima H."/>
            <person name="Fukui M."/>
        </authorList>
    </citation>
    <scope>NUCLEOTIDE SEQUENCE [LARGE SCALE GENOMIC DNA]</scope>
    <source>
        <strain evidence="1 2">ASN36</strain>
    </source>
</reference>
<organism evidence="1 2">
    <name type="scientific">Desulfoluna limicola</name>
    <dbReference type="NCBI Taxonomy" id="2810562"/>
    <lineage>
        <taxon>Bacteria</taxon>
        <taxon>Pseudomonadati</taxon>
        <taxon>Thermodesulfobacteriota</taxon>
        <taxon>Desulfobacteria</taxon>
        <taxon>Desulfobacterales</taxon>
        <taxon>Desulfolunaceae</taxon>
        <taxon>Desulfoluna</taxon>
    </lineage>
</organism>
<name>A0ABM7PJL9_9BACT</name>
<sequence length="51" mass="5634">MSQVGLSAASLNPKMLPVALSGAMRIRNPPSMCFSLQWYHPPRRRSYSGKG</sequence>
<evidence type="ECO:0000313" key="2">
    <source>
        <dbReference type="Proteomes" id="UP001320148"/>
    </source>
</evidence>
<evidence type="ECO:0000313" key="1">
    <source>
        <dbReference type="EMBL" id="BCS97752.1"/>
    </source>
</evidence>
<gene>
    <name evidence="1" type="ORF">DSLASN_33840</name>
</gene>
<dbReference type="Proteomes" id="UP001320148">
    <property type="component" value="Chromosome"/>
</dbReference>
<dbReference type="EMBL" id="AP024488">
    <property type="protein sequence ID" value="BCS97752.1"/>
    <property type="molecule type" value="Genomic_DNA"/>
</dbReference>